<feature type="region of interest" description="Disordered" evidence="1">
    <location>
        <begin position="1"/>
        <end position="22"/>
    </location>
</feature>
<proteinExistence type="predicted"/>
<name>A0AAV2N4X7_9HYME</name>
<evidence type="ECO:0000313" key="3">
    <source>
        <dbReference type="Proteomes" id="UP001497644"/>
    </source>
</evidence>
<feature type="region of interest" description="Disordered" evidence="1">
    <location>
        <begin position="94"/>
        <end position="132"/>
    </location>
</feature>
<organism evidence="2 3">
    <name type="scientific">Lasius platythorax</name>
    <dbReference type="NCBI Taxonomy" id="488582"/>
    <lineage>
        <taxon>Eukaryota</taxon>
        <taxon>Metazoa</taxon>
        <taxon>Ecdysozoa</taxon>
        <taxon>Arthropoda</taxon>
        <taxon>Hexapoda</taxon>
        <taxon>Insecta</taxon>
        <taxon>Pterygota</taxon>
        <taxon>Neoptera</taxon>
        <taxon>Endopterygota</taxon>
        <taxon>Hymenoptera</taxon>
        <taxon>Apocrita</taxon>
        <taxon>Aculeata</taxon>
        <taxon>Formicoidea</taxon>
        <taxon>Formicidae</taxon>
        <taxon>Formicinae</taxon>
        <taxon>Lasius</taxon>
        <taxon>Lasius</taxon>
    </lineage>
</organism>
<reference evidence="2" key="1">
    <citation type="submission" date="2024-04" db="EMBL/GenBank/DDBJ databases">
        <authorList>
            <consortium name="Molecular Ecology Group"/>
        </authorList>
    </citation>
    <scope>NUCLEOTIDE SEQUENCE</scope>
</reference>
<evidence type="ECO:0000256" key="1">
    <source>
        <dbReference type="SAM" id="MobiDB-lite"/>
    </source>
</evidence>
<keyword evidence="3" id="KW-1185">Reference proteome</keyword>
<dbReference type="EMBL" id="OZ034833">
    <property type="protein sequence ID" value="CAL1674722.1"/>
    <property type="molecule type" value="Genomic_DNA"/>
</dbReference>
<feature type="compositionally biased region" description="Polar residues" evidence="1">
    <location>
        <begin position="119"/>
        <end position="132"/>
    </location>
</feature>
<sequence length="132" mass="15274">MERIANSFRNNPESTGTGNEEIDRGNGVNLFRIYIQIGWISLWEALQRTLERSRLANRETYRYYSAHIMKLLLQTDLRAKNTCCPFSENSEDLELARRKSGRGGSRVEENRYRKKINGGSVNRKSNSDWQGG</sequence>
<protein>
    <submittedName>
        <fullName evidence="2">Uncharacterized protein</fullName>
    </submittedName>
</protein>
<accession>A0AAV2N4X7</accession>
<evidence type="ECO:0000313" key="2">
    <source>
        <dbReference type="EMBL" id="CAL1674722.1"/>
    </source>
</evidence>
<feature type="compositionally biased region" description="Polar residues" evidence="1">
    <location>
        <begin position="7"/>
        <end position="18"/>
    </location>
</feature>
<dbReference type="Proteomes" id="UP001497644">
    <property type="component" value="Chromosome 10"/>
</dbReference>
<gene>
    <name evidence="2" type="ORF">LPLAT_LOCUS1281</name>
</gene>
<dbReference type="AlphaFoldDB" id="A0AAV2N4X7"/>